<evidence type="ECO:0000256" key="2">
    <source>
        <dbReference type="SAM" id="Phobius"/>
    </source>
</evidence>
<evidence type="ECO:0000313" key="3">
    <source>
        <dbReference type="EMBL" id="KAK2710285.1"/>
    </source>
</evidence>
<dbReference type="AlphaFoldDB" id="A0AA88HJ74"/>
<feature type="region of interest" description="Disordered" evidence="1">
    <location>
        <begin position="241"/>
        <end position="260"/>
    </location>
</feature>
<feature type="compositionally biased region" description="Polar residues" evidence="1">
    <location>
        <begin position="803"/>
        <end position="822"/>
    </location>
</feature>
<feature type="compositionally biased region" description="Basic and acidic residues" evidence="1">
    <location>
        <begin position="246"/>
        <end position="260"/>
    </location>
</feature>
<reference evidence="3" key="1">
    <citation type="submission" date="2023-07" db="EMBL/GenBank/DDBJ databases">
        <title>Chromosome-level genome assembly of Artemia franciscana.</title>
        <authorList>
            <person name="Jo E."/>
        </authorList>
    </citation>
    <scope>NUCLEOTIDE SEQUENCE</scope>
    <source>
        <tissue evidence="3">Whole body</tissue>
    </source>
</reference>
<keyword evidence="4" id="KW-1185">Reference proteome</keyword>
<comment type="caution">
    <text evidence="3">The sequence shown here is derived from an EMBL/GenBank/DDBJ whole genome shotgun (WGS) entry which is preliminary data.</text>
</comment>
<accession>A0AA88HJ74</accession>
<feature type="compositionally biased region" description="Low complexity" evidence="1">
    <location>
        <begin position="716"/>
        <end position="732"/>
    </location>
</feature>
<keyword evidence="2" id="KW-0472">Membrane</keyword>
<feature type="region of interest" description="Disordered" evidence="1">
    <location>
        <begin position="124"/>
        <end position="149"/>
    </location>
</feature>
<protein>
    <submittedName>
        <fullName evidence="3">Uncharacterized protein</fullName>
    </submittedName>
</protein>
<organism evidence="3 4">
    <name type="scientific">Artemia franciscana</name>
    <name type="common">Brine shrimp</name>
    <name type="synonym">Artemia sanfranciscana</name>
    <dbReference type="NCBI Taxonomy" id="6661"/>
    <lineage>
        <taxon>Eukaryota</taxon>
        <taxon>Metazoa</taxon>
        <taxon>Ecdysozoa</taxon>
        <taxon>Arthropoda</taxon>
        <taxon>Crustacea</taxon>
        <taxon>Branchiopoda</taxon>
        <taxon>Anostraca</taxon>
        <taxon>Artemiidae</taxon>
        <taxon>Artemia</taxon>
    </lineage>
</organism>
<dbReference type="Proteomes" id="UP001187531">
    <property type="component" value="Unassembled WGS sequence"/>
</dbReference>
<feature type="region of interest" description="Disordered" evidence="1">
    <location>
        <begin position="709"/>
        <end position="834"/>
    </location>
</feature>
<proteinExistence type="predicted"/>
<evidence type="ECO:0000313" key="4">
    <source>
        <dbReference type="Proteomes" id="UP001187531"/>
    </source>
</evidence>
<keyword evidence="2" id="KW-1133">Transmembrane helix</keyword>
<sequence>MVPLGQYAVIASSVLAAAAVPFGFFWPIVICSGAIIWLYKPVLSDLIQSLGDVWIQANPTRSSAETLTSFQQDLSNKSSEISYSRSSFVDLRNTPASISNGMYPILPRLDSTYMPLSRIDLSRSHPQSNRVPMVNLDTVPPNQGGNIENNDHVWEIHRAAMNKGKRKEQRKHEGNQTMPVSDVLQVQHEFVNNTTISSFNGIASEIRLDEAPLQRPKRPFIPDTDTSTKRSKVERYVEFTSKGSKRSLEEAEDSQKEAKKQFVRTPIKVDEMTASLSSSTRKPARKAEISEDSFVICKKCKRSEDRGSMEPEVVLISSQKKKNADVTNVMMEEAEIVSTMEEVHEQSLRLQTDERSETPERVTVRITAEPENVITPSQRIVSAEDLKKDREIDDKRHAGFKKAFRKAVGIKIVEEPEVRFISGRDSSEALQSVTDESLLSKTVSPFTATVSSFGGPFAASTQSTTSESVASPAMPTFTNGTQPAQSDSGAALFPPSASAVTVSTKGGFATLINETKSSAASESHGGQTAVTTTTFSFGQPITTSSSLSINLGQPSSGNTATAGQEITTSVAVSQPPNVVSFSMPAPTVKSTSPATVPTFNFGGLPTSNFAPNLSMAVSSAPAFGGLTPGSLPPTSATATTSSFTQAPTNMTNVLSLQQTSTMSTFGTASQPAFGSTPTLGVQTPKTTAPSSFGTGNVFGSSSIGATPSAPTFGGMPAAQSGSLSQSSASPPAFGTKFGQSTVTPTFGPPTTTPSFGQPSAAPVFGQLGAAPTFGQPTGTPTFAMPAMSPPSYGSTPSTGFNFGLTNTPTGSNPFSPPQINLSEHSKRRLQRRKK</sequence>
<feature type="transmembrane region" description="Helical" evidence="2">
    <location>
        <begin position="7"/>
        <end position="39"/>
    </location>
</feature>
<keyword evidence="2" id="KW-0812">Transmembrane</keyword>
<dbReference type="EMBL" id="JAVRJZ010000017">
    <property type="protein sequence ID" value="KAK2710285.1"/>
    <property type="molecule type" value="Genomic_DNA"/>
</dbReference>
<evidence type="ECO:0000256" key="1">
    <source>
        <dbReference type="SAM" id="MobiDB-lite"/>
    </source>
</evidence>
<feature type="compositionally biased region" description="Basic residues" evidence="1">
    <location>
        <begin position="825"/>
        <end position="834"/>
    </location>
</feature>
<feature type="compositionally biased region" description="Low complexity" evidence="1">
    <location>
        <begin position="768"/>
        <end position="799"/>
    </location>
</feature>
<name>A0AA88HJ74_ARTSF</name>
<gene>
    <name evidence="3" type="ORF">QYM36_013809</name>
</gene>